<gene>
    <name evidence="2" type="ORF">C5Y93_10920</name>
</gene>
<reference evidence="2 3" key="1">
    <citation type="submission" date="2018-02" db="EMBL/GenBank/DDBJ databases">
        <title>Comparative genomes isolates from brazilian mangrove.</title>
        <authorList>
            <person name="Araujo J.E."/>
            <person name="Taketani R.G."/>
            <person name="Silva M.C.P."/>
            <person name="Loureco M.V."/>
            <person name="Andreote F.D."/>
        </authorList>
    </citation>
    <scope>NUCLEOTIDE SEQUENCE [LARGE SCALE GENOMIC DNA]</scope>
    <source>
        <strain evidence="2 3">Nap-Phe MGV</strain>
    </source>
</reference>
<dbReference type="SUPFAM" id="SSF53335">
    <property type="entry name" value="S-adenosyl-L-methionine-dependent methyltransferases"/>
    <property type="match status" value="1"/>
</dbReference>
<organism evidence="2 3">
    <name type="scientific">Blastopirellula marina</name>
    <dbReference type="NCBI Taxonomy" id="124"/>
    <lineage>
        <taxon>Bacteria</taxon>
        <taxon>Pseudomonadati</taxon>
        <taxon>Planctomycetota</taxon>
        <taxon>Planctomycetia</taxon>
        <taxon>Pirellulales</taxon>
        <taxon>Pirellulaceae</taxon>
        <taxon>Blastopirellula</taxon>
    </lineage>
</organism>
<feature type="domain" description="Methyltransferase FkbM" evidence="1">
    <location>
        <begin position="77"/>
        <end position="213"/>
    </location>
</feature>
<dbReference type="Proteomes" id="UP000237819">
    <property type="component" value="Unassembled WGS sequence"/>
</dbReference>
<dbReference type="InterPro" id="IPR006342">
    <property type="entry name" value="FkbM_mtfrase"/>
</dbReference>
<evidence type="ECO:0000313" key="2">
    <source>
        <dbReference type="EMBL" id="PQO46080.1"/>
    </source>
</evidence>
<comment type="caution">
    <text evidence="2">The sequence shown here is derived from an EMBL/GenBank/DDBJ whole genome shotgun (WGS) entry which is preliminary data.</text>
</comment>
<dbReference type="OrthoDB" id="483152at2"/>
<accession>A0A2S8GNS8</accession>
<dbReference type="Gene3D" id="3.40.50.150">
    <property type="entry name" value="Vaccinia Virus protein VP39"/>
    <property type="match status" value="1"/>
</dbReference>
<dbReference type="RefSeq" id="WP_105335458.1">
    <property type="nucleotide sequence ID" value="NZ_PUHZ01000011.1"/>
</dbReference>
<dbReference type="EMBL" id="PUHZ01000011">
    <property type="protein sequence ID" value="PQO46080.1"/>
    <property type="molecule type" value="Genomic_DNA"/>
</dbReference>
<proteinExistence type="predicted"/>
<dbReference type="InterPro" id="IPR026913">
    <property type="entry name" value="METTL24"/>
</dbReference>
<dbReference type="PANTHER" id="PTHR32026">
    <property type="entry name" value="METHYLTRANSFERASE-LIKE PROTEIN 24"/>
    <property type="match status" value="1"/>
</dbReference>
<name>A0A2S8GNS8_9BACT</name>
<evidence type="ECO:0000313" key="3">
    <source>
        <dbReference type="Proteomes" id="UP000237819"/>
    </source>
</evidence>
<evidence type="ECO:0000259" key="1">
    <source>
        <dbReference type="Pfam" id="PF05050"/>
    </source>
</evidence>
<dbReference type="NCBIfam" id="TIGR01444">
    <property type="entry name" value="fkbM_fam"/>
    <property type="match status" value="1"/>
</dbReference>
<protein>
    <recommendedName>
        <fullName evidence="1">Methyltransferase FkbM domain-containing protein</fullName>
    </recommendedName>
</protein>
<sequence>MAIKSFEDIKQRAFYIRRCILGRDVWVRPKRHYRVRTFGAGDGSWVLRDDLLNSDSVVYSFGLGWDISFDLELIERHGCNVHGFELLPSALQDLEQRDLPPNFHLHSYGIGPEDRVERFQSENGGYASMNSSDSPQSFSFDAETRKLSTILETLGHKYIDVLKMDIEGAEFSLVDEICEHSESIGQLLIEWHQRMFPDGTSMLKEALEKLRRHFDLYYVSPRGFEHSYVSNRIAAKPVGNRSHAEPSPA</sequence>
<dbReference type="AlphaFoldDB" id="A0A2S8GNS8"/>
<dbReference type="PANTHER" id="PTHR32026:SF10">
    <property type="entry name" value="METHYLTRANSFERASE-LIKE PROTEIN 24-RELATED"/>
    <property type="match status" value="1"/>
</dbReference>
<dbReference type="Pfam" id="PF05050">
    <property type="entry name" value="Methyltransf_21"/>
    <property type="match status" value="1"/>
</dbReference>
<dbReference type="InterPro" id="IPR029063">
    <property type="entry name" value="SAM-dependent_MTases_sf"/>
</dbReference>